<dbReference type="Pfam" id="PF17289">
    <property type="entry name" value="Terminase_6C"/>
    <property type="match status" value="1"/>
</dbReference>
<accession>A0A0F9DA68</accession>
<reference evidence="3" key="1">
    <citation type="journal article" date="2015" name="Nature">
        <title>Complex archaea that bridge the gap between prokaryotes and eukaryotes.</title>
        <authorList>
            <person name="Spang A."/>
            <person name="Saw J.H."/>
            <person name="Jorgensen S.L."/>
            <person name="Zaremba-Niedzwiedzka K."/>
            <person name="Martijn J."/>
            <person name="Lind A.E."/>
            <person name="van Eijk R."/>
            <person name="Schleper C."/>
            <person name="Guy L."/>
            <person name="Ettema T.J."/>
        </authorList>
    </citation>
    <scope>NUCLEOTIDE SEQUENCE</scope>
</reference>
<protein>
    <recommendedName>
        <fullName evidence="2">Terminase large subunit gp17-like C-terminal domain-containing protein</fullName>
    </recommendedName>
</protein>
<feature type="domain" description="Terminase large subunit gp17-like C-terminal" evidence="2">
    <location>
        <begin position="333"/>
        <end position="477"/>
    </location>
</feature>
<evidence type="ECO:0000313" key="3">
    <source>
        <dbReference type="EMBL" id="KKL50621.1"/>
    </source>
</evidence>
<gene>
    <name evidence="3" type="ORF">LCGC14_2303650</name>
</gene>
<evidence type="ECO:0000259" key="2">
    <source>
        <dbReference type="Pfam" id="PF17289"/>
    </source>
</evidence>
<dbReference type="InterPro" id="IPR006517">
    <property type="entry name" value="Phage_terminase_lsu-like_C"/>
</dbReference>
<comment type="caution">
    <text evidence="3">The sequence shown here is derived from an EMBL/GenBank/DDBJ whole genome shotgun (WGS) entry which is preliminary data.</text>
</comment>
<dbReference type="EMBL" id="LAZR01032533">
    <property type="protein sequence ID" value="KKL50621.1"/>
    <property type="molecule type" value="Genomic_DNA"/>
</dbReference>
<proteinExistence type="predicted"/>
<evidence type="ECO:0000256" key="1">
    <source>
        <dbReference type="ARBA" id="ARBA00022612"/>
    </source>
</evidence>
<dbReference type="AlphaFoldDB" id="A0A0F9DA68"/>
<dbReference type="InterPro" id="IPR035421">
    <property type="entry name" value="Terminase_6C"/>
</dbReference>
<organism evidence="3">
    <name type="scientific">marine sediment metagenome</name>
    <dbReference type="NCBI Taxonomy" id="412755"/>
    <lineage>
        <taxon>unclassified sequences</taxon>
        <taxon>metagenomes</taxon>
        <taxon>ecological metagenomes</taxon>
    </lineage>
</organism>
<feature type="non-terminal residue" evidence="3">
    <location>
        <position position="1"/>
    </location>
</feature>
<dbReference type="Gene3D" id="3.40.50.300">
    <property type="entry name" value="P-loop containing nucleotide triphosphate hydrolases"/>
    <property type="match status" value="1"/>
</dbReference>
<sequence>PPLNVQYLRWRLPVSQISTHGYRTTIKIGPTRQVAFLPLDITSEQVAALTERFLLSQYNEAVPIPRFHQDIWEQCCSKDKLVVIAAPRGHAKSTAITHAFILTAVLLGKKKYVFIVSDTESQASMFLGSLKNELETNEQIRSIFQVRDVRRDTLTDMIVRREDNSEFRISAYGSEQKVRGRKWEHLRPDLIVIDDLENDEMVESEARREKLRDWFFKALLPSLSRTGHIRVIGTILHMDSLLQRLIENKSWTSLFYKAHKGFDDFSERLWDEMWPEERLRSERQVYIDQGFPEGYSQEYLNNPIDQAQAYFRKDDLLEMDDDQRALPKNYYAGIDFAISDSDRAAYTAIVVGGMDAFGRLHIVDVRRFRGATDMIIDEMIAAQRAWNVDGWVAESGAIVKALEGELYRRMVDENVVMNLELRVPTKDKRSRARSIQGRTRAHGVFFDKTAGWFPALEAELTHFPKGTYNDQVDALAWLGLLIHGLTPGPSEEELEEESKAQLYEDMLDYSGASEHTGY</sequence>
<dbReference type="NCBIfam" id="TIGR01630">
    <property type="entry name" value="psiM2_ORF9"/>
    <property type="match status" value="1"/>
</dbReference>
<dbReference type="InterPro" id="IPR027417">
    <property type="entry name" value="P-loop_NTPase"/>
</dbReference>
<keyword evidence="1" id="KW-1188">Viral release from host cell</keyword>
<name>A0A0F9DA68_9ZZZZ</name>